<dbReference type="RefSeq" id="WP_010625380.1">
    <property type="nucleotide sequence ID" value="NZ_AZFA01000005.1"/>
</dbReference>
<keyword evidence="2" id="KW-0472">Membrane</keyword>
<evidence type="ECO:0000313" key="5">
    <source>
        <dbReference type="Proteomes" id="UP000051647"/>
    </source>
</evidence>
<evidence type="ECO:0000259" key="3">
    <source>
        <dbReference type="Pfam" id="PF24460"/>
    </source>
</evidence>
<keyword evidence="2" id="KW-0812">Transmembrane</keyword>
<dbReference type="OrthoDB" id="2330079at2"/>
<feature type="region of interest" description="Disordered" evidence="1">
    <location>
        <begin position="27"/>
        <end position="56"/>
    </location>
</feature>
<accession>A0A0R1SE82</accession>
<feature type="compositionally biased region" description="Basic and acidic residues" evidence="1">
    <location>
        <begin position="35"/>
        <end position="50"/>
    </location>
</feature>
<protein>
    <recommendedName>
        <fullName evidence="3">DUF7575 domain-containing protein</fullName>
    </recommendedName>
</protein>
<dbReference type="Proteomes" id="UP000051647">
    <property type="component" value="Unassembled WGS sequence"/>
</dbReference>
<evidence type="ECO:0000313" key="4">
    <source>
        <dbReference type="EMBL" id="KRL67527.1"/>
    </source>
</evidence>
<gene>
    <name evidence="4" type="ORF">FC27_GL001843</name>
</gene>
<dbReference type="InterPro" id="IPR055997">
    <property type="entry name" value="DUF7575"/>
</dbReference>
<proteinExistence type="predicted"/>
<name>A0A0R1SE82_9LACO</name>
<dbReference type="AlphaFoldDB" id="A0A0R1SE82"/>
<feature type="transmembrane region" description="Helical" evidence="2">
    <location>
        <begin position="90"/>
        <end position="114"/>
    </location>
</feature>
<keyword evidence="5" id="KW-1185">Reference proteome</keyword>
<dbReference type="Pfam" id="PF24460">
    <property type="entry name" value="DUF7575"/>
    <property type="match status" value="1"/>
</dbReference>
<dbReference type="PATRIC" id="fig|1423815.3.peg.1886"/>
<sequence>MRKCPNCGKEVDPGQEFCIFCGTKLSESKAQTDSSKNESVEPSEFKEGTAPKDSIPVSSVQTSAVQAVPLPKMTFEKLQADTTVESSSGVVLILVIIFSLLGFGFIPGIVGLLISMRSLTGYGNRKTYMLNQHTYYWSIFGIIYGGISLVATVVYLNSLYYFF</sequence>
<dbReference type="STRING" id="1423815.FC27_GL001843"/>
<feature type="transmembrane region" description="Helical" evidence="2">
    <location>
        <begin position="135"/>
        <end position="156"/>
    </location>
</feature>
<reference evidence="4 5" key="1">
    <citation type="journal article" date="2015" name="Genome Announc.">
        <title>Expanding the biotechnology potential of lactobacilli through comparative genomics of 213 strains and associated genera.</title>
        <authorList>
            <person name="Sun Z."/>
            <person name="Harris H.M."/>
            <person name="McCann A."/>
            <person name="Guo C."/>
            <person name="Argimon S."/>
            <person name="Zhang W."/>
            <person name="Yang X."/>
            <person name="Jeffery I.B."/>
            <person name="Cooney J.C."/>
            <person name="Kagawa T.F."/>
            <person name="Liu W."/>
            <person name="Song Y."/>
            <person name="Salvetti E."/>
            <person name="Wrobel A."/>
            <person name="Rasinkangas P."/>
            <person name="Parkhill J."/>
            <person name="Rea M.C."/>
            <person name="O'Sullivan O."/>
            <person name="Ritari J."/>
            <person name="Douillard F.P."/>
            <person name="Paul Ross R."/>
            <person name="Yang R."/>
            <person name="Briner A.E."/>
            <person name="Felis G.E."/>
            <person name="de Vos W.M."/>
            <person name="Barrangou R."/>
            <person name="Klaenhammer T.R."/>
            <person name="Caufield P.W."/>
            <person name="Cui Y."/>
            <person name="Zhang H."/>
            <person name="O'Toole P.W."/>
        </authorList>
    </citation>
    <scope>NUCLEOTIDE SEQUENCE [LARGE SCALE GENOMIC DNA]</scope>
    <source>
        <strain evidence="4 5">DSM 14857</strain>
    </source>
</reference>
<evidence type="ECO:0000256" key="1">
    <source>
        <dbReference type="SAM" id="MobiDB-lite"/>
    </source>
</evidence>
<evidence type="ECO:0000256" key="2">
    <source>
        <dbReference type="SAM" id="Phobius"/>
    </source>
</evidence>
<keyword evidence="2" id="KW-1133">Transmembrane helix</keyword>
<feature type="domain" description="DUF7575" evidence="3">
    <location>
        <begin position="3"/>
        <end position="25"/>
    </location>
</feature>
<dbReference type="EMBL" id="AZFA01000005">
    <property type="protein sequence ID" value="KRL67527.1"/>
    <property type="molecule type" value="Genomic_DNA"/>
</dbReference>
<organism evidence="4 5">
    <name type="scientific">Companilactobacillus versmoldensis DSM 14857 = KCTC 3814</name>
    <dbReference type="NCBI Taxonomy" id="1423815"/>
    <lineage>
        <taxon>Bacteria</taxon>
        <taxon>Bacillati</taxon>
        <taxon>Bacillota</taxon>
        <taxon>Bacilli</taxon>
        <taxon>Lactobacillales</taxon>
        <taxon>Lactobacillaceae</taxon>
        <taxon>Companilactobacillus</taxon>
    </lineage>
</organism>
<comment type="caution">
    <text evidence="4">The sequence shown here is derived from an EMBL/GenBank/DDBJ whole genome shotgun (WGS) entry which is preliminary data.</text>
</comment>